<dbReference type="EMBL" id="VSRR010000176">
    <property type="protein sequence ID" value="MPC11687.1"/>
    <property type="molecule type" value="Genomic_DNA"/>
</dbReference>
<keyword evidence="2" id="KW-1185">Reference proteome</keyword>
<dbReference type="Proteomes" id="UP000324222">
    <property type="component" value="Unassembled WGS sequence"/>
</dbReference>
<name>A0A5B7CPP1_PORTR</name>
<proteinExistence type="predicted"/>
<sequence>MHRACLAADSCQWLSGAGGGRAVVVLQGRLCRALRGRRWGMDEVRGASPHAWPVERRGA</sequence>
<evidence type="ECO:0000313" key="2">
    <source>
        <dbReference type="Proteomes" id="UP000324222"/>
    </source>
</evidence>
<comment type="caution">
    <text evidence="1">The sequence shown here is derived from an EMBL/GenBank/DDBJ whole genome shotgun (WGS) entry which is preliminary data.</text>
</comment>
<protein>
    <submittedName>
        <fullName evidence="1">Uncharacterized protein</fullName>
    </submittedName>
</protein>
<dbReference type="AlphaFoldDB" id="A0A5B7CPP1"/>
<organism evidence="1 2">
    <name type="scientific">Portunus trituberculatus</name>
    <name type="common">Swimming crab</name>
    <name type="synonym">Neptunus trituberculatus</name>
    <dbReference type="NCBI Taxonomy" id="210409"/>
    <lineage>
        <taxon>Eukaryota</taxon>
        <taxon>Metazoa</taxon>
        <taxon>Ecdysozoa</taxon>
        <taxon>Arthropoda</taxon>
        <taxon>Crustacea</taxon>
        <taxon>Multicrustacea</taxon>
        <taxon>Malacostraca</taxon>
        <taxon>Eumalacostraca</taxon>
        <taxon>Eucarida</taxon>
        <taxon>Decapoda</taxon>
        <taxon>Pleocyemata</taxon>
        <taxon>Brachyura</taxon>
        <taxon>Eubrachyura</taxon>
        <taxon>Portunoidea</taxon>
        <taxon>Portunidae</taxon>
        <taxon>Portuninae</taxon>
        <taxon>Portunus</taxon>
    </lineage>
</organism>
<reference evidence="1 2" key="1">
    <citation type="submission" date="2019-05" db="EMBL/GenBank/DDBJ databases">
        <title>Another draft genome of Portunus trituberculatus and its Hox gene families provides insights of decapod evolution.</title>
        <authorList>
            <person name="Jeong J.-H."/>
            <person name="Song I."/>
            <person name="Kim S."/>
            <person name="Choi T."/>
            <person name="Kim D."/>
            <person name="Ryu S."/>
            <person name="Kim W."/>
        </authorList>
    </citation>
    <scope>NUCLEOTIDE SEQUENCE [LARGE SCALE GENOMIC DNA]</scope>
    <source>
        <tissue evidence="1">Muscle</tissue>
    </source>
</reference>
<gene>
    <name evidence="1" type="ORF">E2C01_004358</name>
</gene>
<accession>A0A5B7CPP1</accession>
<evidence type="ECO:0000313" key="1">
    <source>
        <dbReference type="EMBL" id="MPC11687.1"/>
    </source>
</evidence>